<dbReference type="SMART" id="SM00909">
    <property type="entry name" value="Germane"/>
    <property type="match status" value="1"/>
</dbReference>
<dbReference type="Pfam" id="PF10647">
    <property type="entry name" value="Gmad1"/>
    <property type="match status" value="1"/>
</dbReference>
<dbReference type="PATRIC" id="fig|82380.10.peg.1247"/>
<dbReference type="InterPro" id="IPR018910">
    <property type="entry name" value="LpqB_C"/>
</dbReference>
<organism evidence="4 5">
    <name type="scientific">Microbacterium oxydans</name>
    <dbReference type="NCBI Taxonomy" id="82380"/>
    <lineage>
        <taxon>Bacteria</taxon>
        <taxon>Bacillati</taxon>
        <taxon>Actinomycetota</taxon>
        <taxon>Actinomycetes</taxon>
        <taxon>Micrococcales</taxon>
        <taxon>Microbacteriaceae</taxon>
        <taxon>Microbacterium</taxon>
    </lineage>
</organism>
<dbReference type="RefSeq" id="WP_045263162.1">
    <property type="nucleotide sequence ID" value="NZ_JYIV01000021.1"/>
</dbReference>
<keyword evidence="2" id="KW-0732">Signal</keyword>
<keyword evidence="4" id="KW-0449">Lipoprotein</keyword>
<dbReference type="AlphaFoldDB" id="A0A0F0KXT7"/>
<feature type="domain" description="GerMN" evidence="3">
    <location>
        <begin position="215"/>
        <end position="307"/>
    </location>
</feature>
<sequence length="572" mass="59305">MTERRGRRRLRGLALALVALLLPACAGLPTSGDVAVGLKLGESPQDIDILPVASGPITGAGPEEIVDGFLEAGITTTDNWDTARDFLAPSLQRSWSPSAGVSIDIGPDTRTVTSSVPDDEVEDADTAEVQVTLDLVASVDDSGGYSEAVGSSAVAFTVQRMENGEWRITQAPDGVVIDETRFSKVFEGYPLQYFDLGWSRLVPDMRWFPRRQSPATTVTRALIGGAPSEWLDPAVQNAFPADVQLAQDAVPIVGQVADVALTRPAGGLDATTLSRMRTQLQATLRASGVAVTQVRFTVDGRDLDAGQAEVKEPSTEVGTLVLQNGAFGRIVGDEISPLDGISAEITSIPQPILSIDVAGDDSHAATRLADQHVYLVGAGSLDELDSRPGLIDPSLDPYGYTWSVPAGAPAALQASGSDAVPHSIAKAWPSASGISHLRVSGDGARVAAVVTVGKQMWAVVAAVVRDSTGVPIELGEIMQLTQLAEAATGLVWLGPDRVGVLTDPSSPRLITQMVGGPGSAEAAPGNAVSIAGARTASGVRVLGANGELFAHAGSAWREVASGVTVLATRVGE</sequence>
<accession>A0A0F0KXT7</accession>
<gene>
    <name evidence="4" type="primary">lpqB</name>
    <name evidence="4" type="ORF">RN51_01241</name>
</gene>
<comment type="caution">
    <text evidence="4">The sequence shown here is derived from an EMBL/GenBank/DDBJ whole genome shotgun (WGS) entry which is preliminary data.</text>
</comment>
<evidence type="ECO:0000256" key="1">
    <source>
        <dbReference type="SAM" id="MobiDB-lite"/>
    </source>
</evidence>
<evidence type="ECO:0000256" key="2">
    <source>
        <dbReference type="SAM" id="SignalP"/>
    </source>
</evidence>
<proteinExistence type="predicted"/>
<reference evidence="4 5" key="1">
    <citation type="submission" date="2015-02" db="EMBL/GenBank/DDBJ databases">
        <title>Draft genome sequences of ten Microbacterium spp. with emphasis on heavy metal contaminated environments.</title>
        <authorList>
            <person name="Corretto E."/>
        </authorList>
    </citation>
    <scope>NUCLEOTIDE SEQUENCE [LARGE SCALE GENOMIC DNA]</scope>
    <source>
        <strain evidence="4 5">BEL163</strain>
    </source>
</reference>
<feature type="chain" id="PRO_5002444848" evidence="2">
    <location>
        <begin position="27"/>
        <end position="572"/>
    </location>
</feature>
<name>A0A0F0KXT7_9MICO</name>
<dbReference type="InterPro" id="IPR019606">
    <property type="entry name" value="GerMN"/>
</dbReference>
<feature type="signal peptide" evidence="2">
    <location>
        <begin position="1"/>
        <end position="26"/>
    </location>
</feature>
<evidence type="ECO:0000313" key="5">
    <source>
        <dbReference type="Proteomes" id="UP000033725"/>
    </source>
</evidence>
<evidence type="ECO:0000313" key="4">
    <source>
        <dbReference type="EMBL" id="KJL24076.1"/>
    </source>
</evidence>
<dbReference type="Proteomes" id="UP000033725">
    <property type="component" value="Unassembled WGS sequence"/>
</dbReference>
<dbReference type="Pfam" id="PF25976">
    <property type="entry name" value="LpqB_N"/>
    <property type="match status" value="1"/>
</dbReference>
<evidence type="ECO:0000259" key="3">
    <source>
        <dbReference type="SMART" id="SM00909"/>
    </source>
</evidence>
<dbReference type="Pfam" id="PF10646">
    <property type="entry name" value="Germane"/>
    <property type="match status" value="1"/>
</dbReference>
<dbReference type="EMBL" id="JYIV01000021">
    <property type="protein sequence ID" value="KJL24076.1"/>
    <property type="molecule type" value="Genomic_DNA"/>
</dbReference>
<dbReference type="InterPro" id="IPR059026">
    <property type="entry name" value="LpqB_N"/>
</dbReference>
<protein>
    <submittedName>
        <fullName evidence="4">Lipoprotein LpqB</fullName>
    </submittedName>
</protein>
<feature type="region of interest" description="Disordered" evidence="1">
    <location>
        <begin position="98"/>
        <end position="122"/>
    </location>
</feature>